<dbReference type="PANTHER" id="PTHR43149">
    <property type="entry name" value="ENOYL-COA HYDRATASE"/>
    <property type="match status" value="1"/>
</dbReference>
<dbReference type="GO" id="GO:0005739">
    <property type="term" value="C:mitochondrion"/>
    <property type="evidence" value="ECO:0007669"/>
    <property type="project" value="TreeGrafter"/>
</dbReference>
<evidence type="ECO:0000256" key="5">
    <source>
        <dbReference type="ARBA" id="ARBA00022990"/>
    </source>
</evidence>
<dbReference type="PANTHER" id="PTHR43149:SF1">
    <property type="entry name" value="DELTA(3,5)-DELTA(2,4)-DIENOYL-COA ISOMERASE, MITOCHONDRIAL"/>
    <property type="match status" value="1"/>
</dbReference>
<dbReference type="InterPro" id="IPR018376">
    <property type="entry name" value="Enoyl-CoA_hyd/isom_CS"/>
</dbReference>
<evidence type="ECO:0000313" key="10">
    <source>
        <dbReference type="EMBL" id="CAI2377718.1"/>
    </source>
</evidence>
<accession>A0AAD1XRV4</accession>
<evidence type="ECO:0000256" key="4">
    <source>
        <dbReference type="ARBA" id="ARBA00022832"/>
    </source>
</evidence>
<sequence>MESVPTFKAIELEFPQPEIAVISLNRPKKHNAMNWVMFEDLKTAFEHINSLRDVRVVVLKGNGKSFTSGLDIMDANNNITGKVGEYSEDVGRKAILWHKMLKILQDSMTAAEKCRMPVIAAIHGHCVGAGLDLSSACDIRLASKCAKFTIKEVDIGLAADIGTLQRFPKVIGNDAWGRELAFTARVFGAEEALENGLISHYYENKETLFDEALKLAQVIASKSPVALVGYKEGLNFSRDHTIEDGLKHVRTVNTALLQSEDNMIAAMALLSKEIPKFSKL</sequence>
<evidence type="ECO:0000256" key="7">
    <source>
        <dbReference type="ARBA" id="ARBA00023140"/>
    </source>
</evidence>
<evidence type="ECO:0000256" key="6">
    <source>
        <dbReference type="ARBA" id="ARBA00023098"/>
    </source>
</evidence>
<dbReference type="InterPro" id="IPR045002">
    <property type="entry name" value="Ech1-like"/>
</dbReference>
<comment type="caution">
    <text evidence="10">The sequence shown here is derived from an EMBL/GenBank/DDBJ whole genome shotgun (WGS) entry which is preliminary data.</text>
</comment>
<evidence type="ECO:0000256" key="3">
    <source>
        <dbReference type="ARBA" id="ARBA00005254"/>
    </source>
</evidence>
<dbReference type="GO" id="GO:0051750">
    <property type="term" value="F:delta(3,5)-delta(2,4)-dienoyl-CoA isomerase activity"/>
    <property type="evidence" value="ECO:0007669"/>
    <property type="project" value="TreeGrafter"/>
</dbReference>
<dbReference type="AlphaFoldDB" id="A0AAD1XRV4"/>
<dbReference type="Gene3D" id="1.10.12.10">
    <property type="entry name" value="Lyase 2-enoyl-coa Hydratase, Chain A, domain 2"/>
    <property type="match status" value="1"/>
</dbReference>
<evidence type="ECO:0000256" key="2">
    <source>
        <dbReference type="ARBA" id="ARBA00005005"/>
    </source>
</evidence>
<keyword evidence="5" id="KW-0007">Acetylation</keyword>
<evidence type="ECO:0000256" key="9">
    <source>
        <dbReference type="RuleBase" id="RU003707"/>
    </source>
</evidence>
<reference evidence="10" key="1">
    <citation type="submission" date="2023-07" db="EMBL/GenBank/DDBJ databases">
        <authorList>
            <consortium name="AG Swart"/>
            <person name="Singh M."/>
            <person name="Singh A."/>
            <person name="Seah K."/>
            <person name="Emmerich C."/>
        </authorList>
    </citation>
    <scope>NUCLEOTIDE SEQUENCE</scope>
    <source>
        <strain evidence="10">DP1</strain>
    </source>
</reference>
<name>A0AAD1XRV4_EUPCR</name>
<keyword evidence="8" id="KW-0413">Isomerase</keyword>
<keyword evidence="7" id="KW-0576">Peroxisome</keyword>
<dbReference type="FunFam" id="1.10.12.10:FF:000004">
    <property type="entry name" value="Delta3,5-delta2,4-dienoyl-CoA isomerase"/>
    <property type="match status" value="1"/>
</dbReference>
<gene>
    <name evidence="10" type="ORF">ECRASSUSDP1_LOCUS19107</name>
</gene>
<evidence type="ECO:0000256" key="1">
    <source>
        <dbReference type="ARBA" id="ARBA00004275"/>
    </source>
</evidence>
<protein>
    <recommendedName>
        <fullName evidence="12">Delta(3,5)-Delta(2,4)-dienoyl-CoA isomerase, mitochondrial</fullName>
    </recommendedName>
</protein>
<dbReference type="SUPFAM" id="SSF52096">
    <property type="entry name" value="ClpP/crotonase"/>
    <property type="match status" value="1"/>
</dbReference>
<dbReference type="CDD" id="cd06558">
    <property type="entry name" value="crotonase-like"/>
    <property type="match status" value="1"/>
</dbReference>
<evidence type="ECO:0000313" key="11">
    <source>
        <dbReference type="Proteomes" id="UP001295684"/>
    </source>
</evidence>
<dbReference type="Gene3D" id="3.90.226.10">
    <property type="entry name" value="2-enoyl-CoA Hydratase, Chain A, domain 1"/>
    <property type="match status" value="1"/>
</dbReference>
<comment type="pathway">
    <text evidence="2">Lipid metabolism; fatty acid beta-oxidation.</text>
</comment>
<dbReference type="InterPro" id="IPR001753">
    <property type="entry name" value="Enoyl-CoA_hydra/iso"/>
</dbReference>
<comment type="subcellular location">
    <subcellularLocation>
        <location evidence="1">Peroxisome</location>
    </subcellularLocation>
</comment>
<dbReference type="GO" id="GO:0005777">
    <property type="term" value="C:peroxisome"/>
    <property type="evidence" value="ECO:0007669"/>
    <property type="project" value="UniProtKB-SubCell"/>
</dbReference>
<evidence type="ECO:0000256" key="8">
    <source>
        <dbReference type="ARBA" id="ARBA00023235"/>
    </source>
</evidence>
<dbReference type="EMBL" id="CAMPGE010019378">
    <property type="protein sequence ID" value="CAI2377718.1"/>
    <property type="molecule type" value="Genomic_DNA"/>
</dbReference>
<dbReference type="InterPro" id="IPR014748">
    <property type="entry name" value="Enoyl-CoA_hydra_C"/>
</dbReference>
<proteinExistence type="inferred from homology"/>
<keyword evidence="4" id="KW-0276">Fatty acid metabolism</keyword>
<keyword evidence="6" id="KW-0443">Lipid metabolism</keyword>
<dbReference type="GO" id="GO:0006631">
    <property type="term" value="P:fatty acid metabolic process"/>
    <property type="evidence" value="ECO:0007669"/>
    <property type="project" value="UniProtKB-KW"/>
</dbReference>
<evidence type="ECO:0008006" key="12">
    <source>
        <dbReference type="Google" id="ProtNLM"/>
    </source>
</evidence>
<keyword evidence="11" id="KW-1185">Reference proteome</keyword>
<dbReference type="Pfam" id="PF00378">
    <property type="entry name" value="ECH_1"/>
    <property type="match status" value="1"/>
</dbReference>
<dbReference type="Proteomes" id="UP001295684">
    <property type="component" value="Unassembled WGS sequence"/>
</dbReference>
<comment type="similarity">
    <text evidence="3 9">Belongs to the enoyl-CoA hydratase/isomerase family.</text>
</comment>
<dbReference type="InterPro" id="IPR029045">
    <property type="entry name" value="ClpP/crotonase-like_dom_sf"/>
</dbReference>
<dbReference type="PROSITE" id="PS00166">
    <property type="entry name" value="ENOYL_COA_HYDRATASE"/>
    <property type="match status" value="1"/>
</dbReference>
<organism evidence="10 11">
    <name type="scientific">Euplotes crassus</name>
    <dbReference type="NCBI Taxonomy" id="5936"/>
    <lineage>
        <taxon>Eukaryota</taxon>
        <taxon>Sar</taxon>
        <taxon>Alveolata</taxon>
        <taxon>Ciliophora</taxon>
        <taxon>Intramacronucleata</taxon>
        <taxon>Spirotrichea</taxon>
        <taxon>Hypotrichia</taxon>
        <taxon>Euplotida</taxon>
        <taxon>Euplotidae</taxon>
        <taxon>Moneuplotes</taxon>
    </lineage>
</organism>
<dbReference type="FunFam" id="3.90.226.10:FF:000024">
    <property type="entry name" value="Delta3,5-delta2,4-dienoyl-CoA isomerase"/>
    <property type="match status" value="1"/>
</dbReference>